<dbReference type="PROSITE" id="PS50181">
    <property type="entry name" value="FBOX"/>
    <property type="match status" value="1"/>
</dbReference>
<dbReference type="PANTHER" id="PTHR10706">
    <property type="entry name" value="F-BOX FAMILY PROTEIN"/>
    <property type="match status" value="1"/>
</dbReference>
<dbReference type="AlphaFoldDB" id="A0A8H3M3J1"/>
<comment type="pathway">
    <text evidence="1">Protein modification; protein ubiquitination.</text>
</comment>
<dbReference type="PANTHER" id="PTHR10706:SF130">
    <property type="entry name" value="F-BOX ONLY PROTEIN 31"/>
    <property type="match status" value="1"/>
</dbReference>
<dbReference type="EMBL" id="BLAL01000285">
    <property type="protein sequence ID" value="GET00014.1"/>
    <property type="molecule type" value="Genomic_DNA"/>
</dbReference>
<dbReference type="InterPro" id="IPR036047">
    <property type="entry name" value="F-box-like_dom_sf"/>
</dbReference>
<sequence>MDEYKINIVSIPREILIEILSWLNPKSLSNLSKTCKFFHKFCKFDSFWLNMCKKFGIDKLGNFPNFYTMYTGILYKYGWLIGYWAGNKSMLFCIQYDSNQHKAKIMRSNLLYDEEDNKDEEFIIREAIFEKHHESELWKQEREEGNYYENIIEQKNCFSFENEKFFKIWTLKNNQTENKSFDGIWVGNYGNHGIEFLLLKYEISDYLTATKITGDINVPRGEISWRCNLKDQVRICDEKEWNGKISYRAKAKVAYTGFRNPKEIDSEVIVVSNDKLVVYWYDLGEMTTFVRVV</sequence>
<dbReference type="InterPro" id="IPR001810">
    <property type="entry name" value="F-box_dom"/>
</dbReference>
<keyword evidence="2" id="KW-0833">Ubl conjugation pathway</keyword>
<evidence type="ECO:0000313" key="5">
    <source>
        <dbReference type="Proteomes" id="UP000615446"/>
    </source>
</evidence>
<evidence type="ECO:0000259" key="3">
    <source>
        <dbReference type="PROSITE" id="PS50181"/>
    </source>
</evidence>
<proteinExistence type="predicted"/>
<feature type="domain" description="F-box" evidence="3">
    <location>
        <begin position="5"/>
        <end position="51"/>
    </location>
</feature>
<dbReference type="SMART" id="SM00256">
    <property type="entry name" value="FBOX"/>
    <property type="match status" value="1"/>
</dbReference>
<reference evidence="4" key="1">
    <citation type="submission" date="2019-10" db="EMBL/GenBank/DDBJ databases">
        <title>Conservation and host-specific expression of non-tandemly repeated heterogenous ribosome RNA gene in arbuscular mycorrhizal fungi.</title>
        <authorList>
            <person name="Maeda T."/>
            <person name="Kobayashi Y."/>
            <person name="Nakagawa T."/>
            <person name="Ezawa T."/>
            <person name="Yamaguchi K."/>
            <person name="Bino T."/>
            <person name="Nishimoto Y."/>
            <person name="Shigenobu S."/>
            <person name="Kawaguchi M."/>
        </authorList>
    </citation>
    <scope>NUCLEOTIDE SEQUENCE</scope>
    <source>
        <strain evidence="4">HR1</strain>
    </source>
</reference>
<protein>
    <submittedName>
        <fullName evidence="4">F-box domain protein</fullName>
    </submittedName>
</protein>
<evidence type="ECO:0000256" key="2">
    <source>
        <dbReference type="ARBA" id="ARBA00022786"/>
    </source>
</evidence>
<gene>
    <name evidence="4" type="ORF">RCL2_002649000</name>
</gene>
<name>A0A8H3M3J1_9GLOM</name>
<dbReference type="Pfam" id="PF12937">
    <property type="entry name" value="F-box-like"/>
    <property type="match status" value="1"/>
</dbReference>
<dbReference type="OrthoDB" id="722566at2759"/>
<dbReference type="Proteomes" id="UP000615446">
    <property type="component" value="Unassembled WGS sequence"/>
</dbReference>
<organism evidence="4 5">
    <name type="scientific">Rhizophagus clarus</name>
    <dbReference type="NCBI Taxonomy" id="94130"/>
    <lineage>
        <taxon>Eukaryota</taxon>
        <taxon>Fungi</taxon>
        <taxon>Fungi incertae sedis</taxon>
        <taxon>Mucoromycota</taxon>
        <taxon>Glomeromycotina</taxon>
        <taxon>Glomeromycetes</taxon>
        <taxon>Glomerales</taxon>
        <taxon>Glomeraceae</taxon>
        <taxon>Rhizophagus</taxon>
    </lineage>
</organism>
<evidence type="ECO:0000313" key="4">
    <source>
        <dbReference type="EMBL" id="GET00014.1"/>
    </source>
</evidence>
<dbReference type="SUPFAM" id="SSF81383">
    <property type="entry name" value="F-box domain"/>
    <property type="match status" value="1"/>
</dbReference>
<evidence type="ECO:0000256" key="1">
    <source>
        <dbReference type="ARBA" id="ARBA00004906"/>
    </source>
</evidence>
<accession>A0A8H3M3J1</accession>
<dbReference type="Gene3D" id="1.20.1280.50">
    <property type="match status" value="1"/>
</dbReference>
<dbReference type="Pfam" id="PF12014">
    <property type="entry name" value="Cyclin_D1_bind"/>
    <property type="match status" value="1"/>
</dbReference>
<comment type="caution">
    <text evidence="4">The sequence shown here is derived from an EMBL/GenBank/DDBJ whole genome shotgun (WGS) entry which is preliminary data.</text>
</comment>
<dbReference type="UniPathway" id="UPA00143"/>
<dbReference type="InterPro" id="IPR045048">
    <property type="entry name" value="FBXO31/39"/>
</dbReference>
<dbReference type="GO" id="GO:0016567">
    <property type="term" value="P:protein ubiquitination"/>
    <property type="evidence" value="ECO:0007669"/>
    <property type="project" value="UniProtKB-UniPathway"/>
</dbReference>